<dbReference type="GO" id="GO:0003677">
    <property type="term" value="F:DNA binding"/>
    <property type="evidence" value="ECO:0007669"/>
    <property type="project" value="InterPro"/>
</dbReference>
<dbReference type="EMBL" id="LAZR01005908">
    <property type="protein sequence ID" value="KKM96226.1"/>
    <property type="molecule type" value="Genomic_DNA"/>
</dbReference>
<proteinExistence type="predicted"/>
<dbReference type="PANTHER" id="PTHR37529">
    <property type="entry name" value="TRANSPOSASE INSG FOR INSERTION SEQUENCE ELEMENT IS4-RELATED"/>
    <property type="match status" value="1"/>
</dbReference>
<feature type="compositionally biased region" description="Basic residues" evidence="1">
    <location>
        <begin position="150"/>
        <end position="196"/>
    </location>
</feature>
<dbReference type="InterPro" id="IPR012337">
    <property type="entry name" value="RNaseH-like_sf"/>
</dbReference>
<dbReference type="InterPro" id="IPR002559">
    <property type="entry name" value="Transposase_11"/>
</dbReference>
<dbReference type="GO" id="GO:0004803">
    <property type="term" value="F:transposase activity"/>
    <property type="evidence" value="ECO:0007669"/>
    <property type="project" value="InterPro"/>
</dbReference>
<dbReference type="AlphaFoldDB" id="A0A0F9MA22"/>
<evidence type="ECO:0000256" key="1">
    <source>
        <dbReference type="SAM" id="MobiDB-lite"/>
    </source>
</evidence>
<sequence>MSSPCSRRDAELVVNHVSLRNALSWAMPGNSFGRCRVGVKASWKARMLAFAAVLWAWSDESTLGKRFIAARKLVSKMFSWQEEPGTSYQGFIKALHKWKAKLFAVILPQLRDRMRQCARDWWTVAGWVVFGVDGSRVETPRTKANEARFHPTKKRKKQQRARKGKTPRLTKKASRKAKQASKRKQAAKKQAGKNSKKQLASPQIWLTLFWHVGLGLPWAWKMGPVDSSERAHMLDMLRFLPENSMIVADAGFVGYDNWRAIEKAGHSFVIRVGANVKLLKKLGYARESAGRVYLWPDKARKKNQPPMVLRLITVHNGKHPIYLVTNVLSKKHLSDRDAAEIYKARWGIEVFFRSFKQTFGRRKLRSKSPDNALLELDWSLVGLWTVYLMAVDEVVKQGESPHRVSVAGALTAIRTVMRDYRWRPDPGKDLWSLLGEALIDTYVRHGSKASRNYPRKKNEKPAGRPVLQVASRDQVGCAKELKAHQQEKRLTA</sequence>
<name>A0A0F9MA22_9ZZZZ</name>
<evidence type="ECO:0000259" key="2">
    <source>
        <dbReference type="Pfam" id="PF01609"/>
    </source>
</evidence>
<feature type="compositionally biased region" description="Basic residues" evidence="1">
    <location>
        <begin position="449"/>
        <end position="458"/>
    </location>
</feature>
<gene>
    <name evidence="3" type="ORF">LCGC14_1180260</name>
</gene>
<evidence type="ECO:0000313" key="3">
    <source>
        <dbReference type="EMBL" id="KKM96226.1"/>
    </source>
</evidence>
<protein>
    <recommendedName>
        <fullName evidence="2">Transposase IS4-like domain-containing protein</fullName>
    </recommendedName>
</protein>
<dbReference type="Gene3D" id="3.90.350.10">
    <property type="entry name" value="Transposase Inhibitor Protein From Tn5, Chain A, domain 1"/>
    <property type="match status" value="1"/>
</dbReference>
<dbReference type="GO" id="GO:0006313">
    <property type="term" value="P:DNA transposition"/>
    <property type="evidence" value="ECO:0007669"/>
    <property type="project" value="InterPro"/>
</dbReference>
<reference evidence="3" key="1">
    <citation type="journal article" date="2015" name="Nature">
        <title>Complex archaea that bridge the gap between prokaryotes and eukaryotes.</title>
        <authorList>
            <person name="Spang A."/>
            <person name="Saw J.H."/>
            <person name="Jorgensen S.L."/>
            <person name="Zaremba-Niedzwiedzka K."/>
            <person name="Martijn J."/>
            <person name="Lind A.E."/>
            <person name="van Eijk R."/>
            <person name="Schleper C."/>
            <person name="Guy L."/>
            <person name="Ettema T.J."/>
        </authorList>
    </citation>
    <scope>NUCLEOTIDE SEQUENCE</scope>
</reference>
<feature type="region of interest" description="Disordered" evidence="1">
    <location>
        <begin position="449"/>
        <end position="469"/>
    </location>
</feature>
<dbReference type="Pfam" id="PF01609">
    <property type="entry name" value="DDE_Tnp_1"/>
    <property type="match status" value="1"/>
</dbReference>
<accession>A0A0F9MA22</accession>
<comment type="caution">
    <text evidence="3">The sequence shown here is derived from an EMBL/GenBank/DDBJ whole genome shotgun (WGS) entry which is preliminary data.</text>
</comment>
<dbReference type="SUPFAM" id="SSF53098">
    <property type="entry name" value="Ribonuclease H-like"/>
    <property type="match status" value="1"/>
</dbReference>
<organism evidence="3">
    <name type="scientific">marine sediment metagenome</name>
    <dbReference type="NCBI Taxonomy" id="412755"/>
    <lineage>
        <taxon>unclassified sequences</taxon>
        <taxon>metagenomes</taxon>
        <taxon>ecological metagenomes</taxon>
    </lineage>
</organism>
<feature type="domain" description="Transposase IS4-like" evidence="2">
    <location>
        <begin position="132"/>
        <end position="376"/>
    </location>
</feature>
<feature type="region of interest" description="Disordered" evidence="1">
    <location>
        <begin position="141"/>
        <end position="198"/>
    </location>
</feature>
<dbReference type="PANTHER" id="PTHR37529:SF1">
    <property type="entry name" value="TRANSPOSASE INSG FOR INSERTION SEQUENCE ELEMENT IS4-RELATED"/>
    <property type="match status" value="1"/>
</dbReference>